<comment type="caution">
    <text evidence="10">The sequence shown here is derived from an EMBL/GenBank/DDBJ whole genome shotgun (WGS) entry which is preliminary data.</text>
</comment>
<keyword evidence="8" id="KW-0472">Membrane</keyword>
<dbReference type="InterPro" id="IPR001394">
    <property type="entry name" value="Peptidase_C19_UCH"/>
</dbReference>
<dbReference type="Pfam" id="PF20153">
    <property type="entry name" value="DUF6535"/>
    <property type="match status" value="1"/>
</dbReference>
<evidence type="ECO:0000256" key="5">
    <source>
        <dbReference type="ARBA" id="ARBA00022801"/>
    </source>
</evidence>
<gene>
    <name evidence="10" type="ORF">DFH94DRAFT_825035</name>
</gene>
<dbReference type="GO" id="GO:0004843">
    <property type="term" value="F:cysteine-type deubiquitinase activity"/>
    <property type="evidence" value="ECO:0007669"/>
    <property type="project" value="UniProtKB-EC"/>
</dbReference>
<dbReference type="GO" id="GO:0005634">
    <property type="term" value="C:nucleus"/>
    <property type="evidence" value="ECO:0007669"/>
    <property type="project" value="TreeGrafter"/>
</dbReference>
<dbReference type="InterPro" id="IPR050164">
    <property type="entry name" value="Peptidase_C19"/>
</dbReference>
<feature type="region of interest" description="Disordered" evidence="7">
    <location>
        <begin position="810"/>
        <end position="834"/>
    </location>
</feature>
<reference evidence="10" key="1">
    <citation type="submission" date="2019-10" db="EMBL/GenBank/DDBJ databases">
        <authorList>
            <consortium name="DOE Joint Genome Institute"/>
            <person name="Kuo A."/>
            <person name="Miyauchi S."/>
            <person name="Kiss E."/>
            <person name="Drula E."/>
            <person name="Kohler A."/>
            <person name="Sanchez-Garcia M."/>
            <person name="Andreopoulos B."/>
            <person name="Barry K.W."/>
            <person name="Bonito G."/>
            <person name="Buee M."/>
            <person name="Carver A."/>
            <person name="Chen C."/>
            <person name="Cichocki N."/>
            <person name="Clum A."/>
            <person name="Culley D."/>
            <person name="Crous P.W."/>
            <person name="Fauchery L."/>
            <person name="Girlanda M."/>
            <person name="Hayes R."/>
            <person name="Keri Z."/>
            <person name="LaButti K."/>
            <person name="Lipzen A."/>
            <person name="Lombard V."/>
            <person name="Magnuson J."/>
            <person name="Maillard F."/>
            <person name="Morin E."/>
            <person name="Murat C."/>
            <person name="Nolan M."/>
            <person name="Ohm R."/>
            <person name="Pangilinan J."/>
            <person name="Pereira M."/>
            <person name="Perotto S."/>
            <person name="Peter M."/>
            <person name="Riley R."/>
            <person name="Sitrit Y."/>
            <person name="Stielow B."/>
            <person name="Szollosi G."/>
            <person name="Zifcakova L."/>
            <person name="Stursova M."/>
            <person name="Spatafora J.W."/>
            <person name="Tedersoo L."/>
            <person name="Vaario L.-M."/>
            <person name="Yamada A."/>
            <person name="Yan M."/>
            <person name="Wang P."/>
            <person name="Xu J."/>
            <person name="Bruns T."/>
            <person name="Baldrian P."/>
            <person name="Vilgalys R."/>
            <person name="Henrissat B."/>
            <person name="Grigoriev I.V."/>
            <person name="Hibbett D."/>
            <person name="Nagy L.G."/>
            <person name="Martin F.M."/>
        </authorList>
    </citation>
    <scope>NUCLEOTIDE SEQUENCE</scope>
    <source>
        <strain evidence="10">Prilba</strain>
    </source>
</reference>
<keyword evidence="8" id="KW-1133">Transmembrane helix</keyword>
<organism evidence="10 11">
    <name type="scientific">Russula ochroleuca</name>
    <dbReference type="NCBI Taxonomy" id="152965"/>
    <lineage>
        <taxon>Eukaryota</taxon>
        <taxon>Fungi</taxon>
        <taxon>Dikarya</taxon>
        <taxon>Basidiomycota</taxon>
        <taxon>Agaricomycotina</taxon>
        <taxon>Agaricomycetes</taxon>
        <taxon>Russulales</taxon>
        <taxon>Russulaceae</taxon>
        <taxon>Russula</taxon>
    </lineage>
</organism>
<feature type="region of interest" description="Disordered" evidence="7">
    <location>
        <begin position="596"/>
        <end position="623"/>
    </location>
</feature>
<keyword evidence="3" id="KW-0645">Protease</keyword>
<keyword evidence="5" id="KW-0378">Hydrolase</keyword>
<evidence type="ECO:0000256" key="4">
    <source>
        <dbReference type="ARBA" id="ARBA00022786"/>
    </source>
</evidence>
<dbReference type="SUPFAM" id="SSF54001">
    <property type="entry name" value="Cysteine proteinases"/>
    <property type="match status" value="1"/>
</dbReference>
<evidence type="ECO:0000256" key="1">
    <source>
        <dbReference type="ARBA" id="ARBA00000707"/>
    </source>
</evidence>
<dbReference type="InterPro" id="IPR038765">
    <property type="entry name" value="Papain-like_cys_pep_sf"/>
</dbReference>
<keyword evidence="6" id="KW-0788">Thiol protease</keyword>
<keyword evidence="8" id="KW-0812">Transmembrane</keyword>
<dbReference type="CDD" id="cd02257">
    <property type="entry name" value="Peptidase_C19"/>
    <property type="match status" value="1"/>
</dbReference>
<dbReference type="GO" id="GO:0016579">
    <property type="term" value="P:protein deubiquitination"/>
    <property type="evidence" value="ECO:0007669"/>
    <property type="project" value="InterPro"/>
</dbReference>
<evidence type="ECO:0000256" key="8">
    <source>
        <dbReference type="SAM" id="Phobius"/>
    </source>
</evidence>
<sequence length="1132" mass="124557">MSQPAGQPEDLERGNIRVDNRLQVHPQSMPNQQSQGESNFGDGSGPFFSTYSKAADDEDSKMVERWQKDADRILIFTGLFSVAVAVLLSVTVQDLRPNSQDTSAFYLGNIYNVLADPNATRAPIPSPVAKLVLSSEICDLGELTLVLKLCHQPDLVTQLARSGPEKRARMRAFFAEGMENMHIPWAVEALPTLLHLSVFLFFAGLVIFLFNINHAVFRPVISWIGLFSIVYGLVTVMPIVRHNSPYYGPLSPSVWLLYTGINYVLSEALFKLHRHGTSESWGRFRTLKTRYHGWMLGGIRKAAEETVSERSSEFDIRIFDWTIGILGDDDNLEKFFEAIPGFFSSKLVGHLESDFPDDTLTRFWRELNGFMVRTLSSNSVIESVKTRRVIICRDIISMIPCPHGSLYDTVSDLVDQAPVSIERLQAMARWRTHKDDCVANCARITVARNLASIQERDDDWITFASSLCGIAVHDFRDRIVYAGDNVLLASLIDICRRNIHSDELGLLTPLTQFDMCHTLPGLQHDFCMLWNETVQEARNRGPRFIYVHILRLIRHLYIAFHQGTDAAPNASSLDSILFDPSSYPLCDIASHRPDSTAHLPVPLTQHGHSPDASPHHSTSGGISVSRQVEEASVIAGTPSPSYQTTPGKIGDSSQVYAVTSPALLFTDPSPPGAVATALQNIPPAASLAASASNPLLPVSSVVGFSIPAIPPTRVSPLANAESLALLSGTTSSCPAGNTTLSYLRTRGLVNTGSMSFANTVLQLLVHSPPFWNLFRELSNLKGQRGAGNLETGGGTTPLVDAMLRFLEEFVSKEKEPSPTQQAAGGKPRQDEMKKEHNVVDSFEPTYMYDEGETAAQTFARTFPSFDGQQQDAEEFFRLYLDALDEELLVLLTSISTREPVSAVLEVAEREVSQSGLTEVGKRGLTAKSIESPLMCMLGGKFRSTVRAQNQPDTVTIQDWRSLQLEIRYDSVHAIEDALARISHLQPVGLGPSGFSSASQQVQIETLPPVLVLHLKRFLYDVAADGIVKTSKPVRFAPELEIPLEIMAPVSGKPAESAHYKLYGVLYHHGKSAGSGQYTVDVLHQSREGGSGEAWLHIDDEAVSAVRHEDVFGGHDNEQSVTVRVLLLISILG</sequence>
<evidence type="ECO:0000256" key="6">
    <source>
        <dbReference type="ARBA" id="ARBA00022807"/>
    </source>
</evidence>
<dbReference type="InterPro" id="IPR045338">
    <property type="entry name" value="DUF6535"/>
</dbReference>
<accession>A0A9P5MPH0</accession>
<dbReference type="GO" id="GO:0006508">
    <property type="term" value="P:proteolysis"/>
    <property type="evidence" value="ECO:0007669"/>
    <property type="project" value="UniProtKB-KW"/>
</dbReference>
<reference evidence="10" key="2">
    <citation type="journal article" date="2020" name="Nat. Commun.">
        <title>Large-scale genome sequencing of mycorrhizal fungi provides insights into the early evolution of symbiotic traits.</title>
        <authorList>
            <person name="Miyauchi S."/>
            <person name="Kiss E."/>
            <person name="Kuo A."/>
            <person name="Drula E."/>
            <person name="Kohler A."/>
            <person name="Sanchez-Garcia M."/>
            <person name="Morin E."/>
            <person name="Andreopoulos B."/>
            <person name="Barry K.W."/>
            <person name="Bonito G."/>
            <person name="Buee M."/>
            <person name="Carver A."/>
            <person name="Chen C."/>
            <person name="Cichocki N."/>
            <person name="Clum A."/>
            <person name="Culley D."/>
            <person name="Crous P.W."/>
            <person name="Fauchery L."/>
            <person name="Girlanda M."/>
            <person name="Hayes R.D."/>
            <person name="Keri Z."/>
            <person name="LaButti K."/>
            <person name="Lipzen A."/>
            <person name="Lombard V."/>
            <person name="Magnuson J."/>
            <person name="Maillard F."/>
            <person name="Murat C."/>
            <person name="Nolan M."/>
            <person name="Ohm R.A."/>
            <person name="Pangilinan J."/>
            <person name="Pereira M.F."/>
            <person name="Perotto S."/>
            <person name="Peter M."/>
            <person name="Pfister S."/>
            <person name="Riley R."/>
            <person name="Sitrit Y."/>
            <person name="Stielow J.B."/>
            <person name="Szollosi G."/>
            <person name="Zifcakova L."/>
            <person name="Stursova M."/>
            <person name="Spatafora J.W."/>
            <person name="Tedersoo L."/>
            <person name="Vaario L.M."/>
            <person name="Yamada A."/>
            <person name="Yan M."/>
            <person name="Wang P."/>
            <person name="Xu J."/>
            <person name="Bruns T."/>
            <person name="Baldrian P."/>
            <person name="Vilgalys R."/>
            <person name="Dunand C."/>
            <person name="Henrissat B."/>
            <person name="Grigoriev I.V."/>
            <person name="Hibbett D."/>
            <person name="Nagy L.G."/>
            <person name="Martin F.M."/>
        </authorList>
    </citation>
    <scope>NUCLEOTIDE SEQUENCE</scope>
    <source>
        <strain evidence="10">Prilba</strain>
    </source>
</reference>
<keyword evidence="11" id="KW-1185">Reference proteome</keyword>
<dbReference type="OrthoDB" id="429671at2759"/>
<evidence type="ECO:0000313" key="11">
    <source>
        <dbReference type="Proteomes" id="UP000759537"/>
    </source>
</evidence>
<dbReference type="PANTHER" id="PTHR24006">
    <property type="entry name" value="UBIQUITIN CARBOXYL-TERMINAL HYDROLASE"/>
    <property type="match status" value="1"/>
</dbReference>
<evidence type="ECO:0000256" key="2">
    <source>
        <dbReference type="ARBA" id="ARBA00012759"/>
    </source>
</evidence>
<feature type="compositionally biased region" description="Basic and acidic residues" evidence="7">
    <location>
        <begin position="10"/>
        <end position="22"/>
    </location>
</feature>
<keyword evidence="4" id="KW-0833">Ubl conjugation pathway</keyword>
<evidence type="ECO:0000259" key="9">
    <source>
        <dbReference type="PROSITE" id="PS50235"/>
    </source>
</evidence>
<dbReference type="EC" id="3.4.19.12" evidence="2"/>
<dbReference type="EMBL" id="WHVB01000057">
    <property type="protein sequence ID" value="KAF8464338.1"/>
    <property type="molecule type" value="Genomic_DNA"/>
</dbReference>
<evidence type="ECO:0000256" key="3">
    <source>
        <dbReference type="ARBA" id="ARBA00022670"/>
    </source>
</evidence>
<feature type="transmembrane region" description="Helical" evidence="8">
    <location>
        <begin position="220"/>
        <end position="240"/>
    </location>
</feature>
<feature type="compositionally biased region" description="Polar residues" evidence="7">
    <location>
        <begin position="25"/>
        <end position="38"/>
    </location>
</feature>
<dbReference type="InterPro" id="IPR028889">
    <property type="entry name" value="USP"/>
</dbReference>
<feature type="region of interest" description="Disordered" evidence="7">
    <location>
        <begin position="1"/>
        <end position="44"/>
    </location>
</feature>
<dbReference type="PROSITE" id="PS50235">
    <property type="entry name" value="USP_3"/>
    <property type="match status" value="1"/>
</dbReference>
<dbReference type="PANTHER" id="PTHR24006:SF687">
    <property type="entry name" value="UBIQUITIN CARBOXYL-TERMINAL HYDROLASE 10"/>
    <property type="match status" value="1"/>
</dbReference>
<dbReference type="AlphaFoldDB" id="A0A9P5MPH0"/>
<dbReference type="Proteomes" id="UP000759537">
    <property type="component" value="Unassembled WGS sequence"/>
</dbReference>
<dbReference type="Gene3D" id="3.90.70.10">
    <property type="entry name" value="Cysteine proteinases"/>
    <property type="match status" value="1"/>
</dbReference>
<evidence type="ECO:0000313" key="10">
    <source>
        <dbReference type="EMBL" id="KAF8464338.1"/>
    </source>
</evidence>
<evidence type="ECO:0000256" key="7">
    <source>
        <dbReference type="SAM" id="MobiDB-lite"/>
    </source>
</evidence>
<dbReference type="GO" id="GO:0005829">
    <property type="term" value="C:cytosol"/>
    <property type="evidence" value="ECO:0007669"/>
    <property type="project" value="TreeGrafter"/>
</dbReference>
<comment type="catalytic activity">
    <reaction evidence="1">
        <text>Thiol-dependent hydrolysis of ester, thioester, amide, peptide and isopeptide bonds formed by the C-terminal Gly of ubiquitin (a 76-residue protein attached to proteins as an intracellular targeting signal).</text>
        <dbReference type="EC" id="3.4.19.12"/>
    </reaction>
</comment>
<feature type="transmembrane region" description="Helical" evidence="8">
    <location>
        <begin position="73"/>
        <end position="92"/>
    </location>
</feature>
<feature type="transmembrane region" description="Helical" evidence="8">
    <location>
        <begin position="193"/>
        <end position="213"/>
    </location>
</feature>
<feature type="domain" description="USP" evidence="9">
    <location>
        <begin position="746"/>
        <end position="1132"/>
    </location>
</feature>
<proteinExistence type="predicted"/>
<dbReference type="Pfam" id="PF00443">
    <property type="entry name" value="UCH"/>
    <property type="match status" value="1"/>
</dbReference>
<protein>
    <recommendedName>
        <fullName evidence="2">ubiquitinyl hydrolase 1</fullName>
        <ecNumber evidence="2">3.4.19.12</ecNumber>
    </recommendedName>
</protein>
<name>A0A9P5MPH0_9AGAM</name>